<organism evidence="1 2">
    <name type="scientific">Burkholderia ubonensis</name>
    <dbReference type="NCBI Taxonomy" id="101571"/>
    <lineage>
        <taxon>Bacteria</taxon>
        <taxon>Pseudomonadati</taxon>
        <taxon>Pseudomonadota</taxon>
        <taxon>Betaproteobacteria</taxon>
        <taxon>Burkholderiales</taxon>
        <taxon>Burkholderiaceae</taxon>
        <taxon>Burkholderia</taxon>
        <taxon>Burkholderia cepacia complex</taxon>
    </lineage>
</organism>
<evidence type="ECO:0000313" key="1">
    <source>
        <dbReference type="EMBL" id="KWA84551.1"/>
    </source>
</evidence>
<protein>
    <submittedName>
        <fullName evidence="1">Uncharacterized protein</fullName>
    </submittedName>
</protein>
<comment type="caution">
    <text evidence="1">The sequence shown here is derived from an EMBL/GenBank/DDBJ whole genome shotgun (WGS) entry which is preliminary data.</text>
</comment>
<sequence length="177" mass="19511">MRGDTDIRVSQTATTALRRRIMKTFQAVGMEKPGRQLAFGTSWTAMAVKNLARLSSPFMSRGTGEALARRLTEIGSLMTNDSAFTQQLLKVVLHAHLFTLKASDRASHRDSAYASNVMARCAAEFIVGLQPAPFLRQQRKPTLGGNLNQTRICNIGLATCTCRRSVLTHCLQNWAVT</sequence>
<evidence type="ECO:0000313" key="2">
    <source>
        <dbReference type="Proteomes" id="UP000060630"/>
    </source>
</evidence>
<proteinExistence type="predicted"/>
<reference evidence="1 2" key="1">
    <citation type="submission" date="2015-11" db="EMBL/GenBank/DDBJ databases">
        <title>Expanding the genomic diversity of Burkholderia species for the development of highly accurate diagnostics.</title>
        <authorList>
            <person name="Sahl J."/>
            <person name="Keim P."/>
            <person name="Wagner D."/>
        </authorList>
    </citation>
    <scope>NUCLEOTIDE SEQUENCE [LARGE SCALE GENOMIC DNA]</scope>
    <source>
        <strain evidence="1 2">MSMB2087WGS</strain>
    </source>
</reference>
<dbReference type="Proteomes" id="UP000060630">
    <property type="component" value="Unassembled WGS sequence"/>
</dbReference>
<dbReference type="AlphaFoldDB" id="A0A119SM06"/>
<accession>A0A119SM06</accession>
<gene>
    <name evidence="1" type="ORF">WL29_18585</name>
</gene>
<dbReference type="EMBL" id="LPHD01000043">
    <property type="protein sequence ID" value="KWA84551.1"/>
    <property type="molecule type" value="Genomic_DNA"/>
</dbReference>
<name>A0A119SM06_9BURK</name>